<dbReference type="Proteomes" id="UP000070544">
    <property type="component" value="Unassembled WGS sequence"/>
</dbReference>
<dbReference type="AlphaFoldDB" id="A0A139B0F3"/>
<dbReference type="PANTHER" id="PTHR22091:SF1">
    <property type="entry name" value="COILED-COIL DOMAIN-CONTAINING PROTEIN 77"/>
    <property type="match status" value="1"/>
</dbReference>
<accession>A0A139B0F3</accession>
<gene>
    <name evidence="2" type="ORF">M427DRAFT_50774</name>
</gene>
<reference evidence="2 3" key="1">
    <citation type="journal article" date="2015" name="Genome Biol. Evol.">
        <title>Phylogenomic analyses indicate that early fungi evolved digesting cell walls of algal ancestors of land plants.</title>
        <authorList>
            <person name="Chang Y."/>
            <person name="Wang S."/>
            <person name="Sekimoto S."/>
            <person name="Aerts A.L."/>
            <person name="Choi C."/>
            <person name="Clum A."/>
            <person name="LaButti K.M."/>
            <person name="Lindquist E.A."/>
            <person name="Yee Ngan C."/>
            <person name="Ohm R.A."/>
            <person name="Salamov A.A."/>
            <person name="Grigoriev I.V."/>
            <person name="Spatafora J.W."/>
            <person name="Berbee M.L."/>
        </authorList>
    </citation>
    <scope>NUCLEOTIDE SEQUENCE [LARGE SCALE GENOMIC DNA]</scope>
    <source>
        <strain evidence="2 3">JEL478</strain>
    </source>
</reference>
<evidence type="ECO:0000256" key="1">
    <source>
        <dbReference type="SAM" id="MobiDB-lite"/>
    </source>
</evidence>
<sequence>MTRAASPARNRDARDASSELARLPLSHDLLAYYRQRIDRADQDYADALSRIDECALHNDESHALRWECSRRATEIRDLQVQLSDAQTALFDERRQTLRVMAENDELKIQELRDRRKIRYLLSITSSVETGETTYLRPRLPKHLTRAGMRDMATSTPRTPRPVKPKPVATSPSSRRPVFGRQGARSPARHVPPYRGPRPASSASPFPRPPSATPSDSPTLVADSASPSPTSPSDPDSPDAVLRPTLTGPDGPEGPDDVFIPGDEIEALKLTVVALRAQLEEERNLTTTTLAGLHSDRLSLLSEHALHVSNLTTSVGILTDRVHKLRTVARDATRELLETKRAARVAERKWKEEKAAMVEEVGRVRGEREGERRRSEEAERAADTKYSQMHATLISDLRAHVAHLETTLAQTTSTLSTVQGQHAKTVDALKQRTAVLRNSYESLRRRREYEIEGFRSDIVMLRGKVRELERYIARWAGLEGKEAELLEMARETGRHADKISTELHGLKAKMYDLEDEMRSLKV</sequence>
<dbReference type="OMA" id="HLSHMYR"/>
<dbReference type="EMBL" id="KQ965731">
    <property type="protein sequence ID" value="KXS22454.1"/>
    <property type="molecule type" value="Genomic_DNA"/>
</dbReference>
<feature type="region of interest" description="Disordered" evidence="1">
    <location>
        <begin position="363"/>
        <end position="384"/>
    </location>
</feature>
<organism evidence="2 3">
    <name type="scientific">Gonapodya prolifera (strain JEL478)</name>
    <name type="common">Monoblepharis prolifera</name>
    <dbReference type="NCBI Taxonomy" id="1344416"/>
    <lineage>
        <taxon>Eukaryota</taxon>
        <taxon>Fungi</taxon>
        <taxon>Fungi incertae sedis</taxon>
        <taxon>Chytridiomycota</taxon>
        <taxon>Chytridiomycota incertae sedis</taxon>
        <taxon>Monoblepharidomycetes</taxon>
        <taxon>Monoblepharidales</taxon>
        <taxon>Gonapodyaceae</taxon>
        <taxon>Gonapodya</taxon>
    </lineage>
</organism>
<protein>
    <submittedName>
        <fullName evidence="2">Uncharacterized protein</fullName>
    </submittedName>
</protein>
<evidence type="ECO:0000313" key="2">
    <source>
        <dbReference type="EMBL" id="KXS22454.1"/>
    </source>
</evidence>
<dbReference type="OrthoDB" id="191169at2759"/>
<keyword evidence="3" id="KW-1185">Reference proteome</keyword>
<dbReference type="InterPro" id="IPR037696">
    <property type="entry name" value="CCDC77"/>
</dbReference>
<name>A0A139B0F3_GONPJ</name>
<feature type="region of interest" description="Disordered" evidence="1">
    <location>
        <begin position="132"/>
        <end position="257"/>
    </location>
</feature>
<proteinExistence type="predicted"/>
<dbReference type="PANTHER" id="PTHR22091">
    <property type="entry name" value="COILED-COIL DOMAIN-CONTAINING PROTEIN 77"/>
    <property type="match status" value="1"/>
</dbReference>
<dbReference type="STRING" id="1344416.A0A139B0F3"/>
<evidence type="ECO:0000313" key="3">
    <source>
        <dbReference type="Proteomes" id="UP000070544"/>
    </source>
</evidence>
<feature type="compositionally biased region" description="Basic and acidic residues" evidence="1">
    <location>
        <begin position="363"/>
        <end position="382"/>
    </location>
</feature>
<feature type="compositionally biased region" description="Low complexity" evidence="1">
    <location>
        <begin position="221"/>
        <end position="239"/>
    </location>
</feature>